<dbReference type="AlphaFoldDB" id="A0ABD3IBN9"/>
<organism evidence="2 3">
    <name type="scientific">Riccia sorocarpa</name>
    <dbReference type="NCBI Taxonomy" id="122646"/>
    <lineage>
        <taxon>Eukaryota</taxon>
        <taxon>Viridiplantae</taxon>
        <taxon>Streptophyta</taxon>
        <taxon>Embryophyta</taxon>
        <taxon>Marchantiophyta</taxon>
        <taxon>Marchantiopsida</taxon>
        <taxon>Marchantiidae</taxon>
        <taxon>Marchantiales</taxon>
        <taxon>Ricciaceae</taxon>
        <taxon>Riccia</taxon>
    </lineage>
</organism>
<evidence type="ECO:0000313" key="2">
    <source>
        <dbReference type="EMBL" id="KAL3700911.1"/>
    </source>
</evidence>
<keyword evidence="3" id="KW-1185">Reference proteome</keyword>
<evidence type="ECO:0000313" key="3">
    <source>
        <dbReference type="Proteomes" id="UP001633002"/>
    </source>
</evidence>
<evidence type="ECO:0000256" key="1">
    <source>
        <dbReference type="SAM" id="MobiDB-lite"/>
    </source>
</evidence>
<comment type="caution">
    <text evidence="2">The sequence shown here is derived from an EMBL/GenBank/DDBJ whole genome shotgun (WGS) entry which is preliminary data.</text>
</comment>
<accession>A0ABD3IBN9</accession>
<dbReference type="Proteomes" id="UP001633002">
    <property type="component" value="Unassembled WGS sequence"/>
</dbReference>
<feature type="region of interest" description="Disordered" evidence="1">
    <location>
        <begin position="42"/>
        <end position="66"/>
    </location>
</feature>
<reference evidence="2 3" key="1">
    <citation type="submission" date="2024-09" db="EMBL/GenBank/DDBJ databases">
        <title>Chromosome-scale assembly of Riccia sorocarpa.</title>
        <authorList>
            <person name="Paukszto L."/>
        </authorList>
    </citation>
    <scope>NUCLEOTIDE SEQUENCE [LARGE SCALE GENOMIC DNA]</scope>
    <source>
        <strain evidence="2">LP-2024</strain>
        <tissue evidence="2">Aerial parts of the thallus</tissue>
    </source>
</reference>
<name>A0ABD3IBN9_9MARC</name>
<sequence>MSEVDRAEVSRSTSYRDARAVAGAVNRSFNFRMEYDSYHTDDRVPTNEQFPADNTGGHARAPASPIRPYNPTLDEVIYRSTWKFQALLDTNNVSIDLQETILTILFSSDVPDMVENRQPYYRGMNLGSLLRYAGRDWRGGELGLRGLCTLNGISRLYRNQGMPTVSRWKLCLEEGDSAHEPRAYAASRQDNYTSTGLKCNCNSRPSSGLQRDCDLCTERCEFTPCLLPRKQMDSFDYIPIGAMVRVICRSRSFCHSMLAMWRAKHKWFRHDETELAPSFPIKDWWDGSKAKEISWFWDSDISWELPVVCMACLEVYQAFSVKCQELLVNFDLPSRRYNFICKSCGTRGDPRNIPLLAHWDGFQSASTVFRSTWTVETKILSADSNSQLPPMPVLFIPNTKGDTSSKSEALNAWLRPFIAELIDLYVKGVDVEYNYPPELIGERELRKTFNLRVILVLFTGDHPAQCKFGGFTTSGYSACRRSDSGWTEDMLSKCRMLLASWRIRHEEGVGASGSILDHVTNDDGHLPPQRIESCLEQNIVHTGDDSDICRNGRQPTDRGIVYVSSQHSATHIMSGLIQQLRDYSGTEFSVSTLAWEKGIGVGPKIRRHIHINRSTHQYIHNYWQSVFGVHLGPDEVPLRVTYLKSTMVKATLYRPGDCAFVMSDSNDRRERSWYWKTRISRVFAHSCRGHTQIFLEGKWLFNSTTRSGGQEMRSFDPISNMEILDRHERVAIGDNCRPVHLLLCHFFPIHQKKAGDNHILAIHMGPYSSHSTMFVEGGIGHPPPQPEVDDVMLAVHRPNCPVKFPEYCVITQVQEAAGGPTFAEVEGVEDVVTMRRETNTTVHVRWLRRTVPLQWELSNRRCCTSLPVSHLRQRAEGFTQTGARTWNLIPS</sequence>
<protein>
    <submittedName>
        <fullName evidence="2">Uncharacterized protein</fullName>
    </submittedName>
</protein>
<gene>
    <name evidence="2" type="ORF">R1sor_018933</name>
</gene>
<proteinExistence type="predicted"/>
<dbReference type="EMBL" id="JBJQOH010000001">
    <property type="protein sequence ID" value="KAL3700911.1"/>
    <property type="molecule type" value="Genomic_DNA"/>
</dbReference>